<feature type="region of interest" description="Disordered" evidence="9">
    <location>
        <begin position="113"/>
        <end position="133"/>
    </location>
</feature>
<evidence type="ECO:0000256" key="5">
    <source>
        <dbReference type="ARBA" id="ARBA00022980"/>
    </source>
</evidence>
<dbReference type="InterPro" id="IPR000597">
    <property type="entry name" value="Ribosomal_uL3"/>
</dbReference>
<evidence type="ECO:0000313" key="10">
    <source>
        <dbReference type="EMBL" id="QOQ87952.1"/>
    </source>
</evidence>
<dbReference type="GO" id="GO:0022625">
    <property type="term" value="C:cytosolic large ribosomal subunit"/>
    <property type="evidence" value="ECO:0007669"/>
    <property type="project" value="TreeGrafter"/>
</dbReference>
<organism evidence="10 11">
    <name type="scientific">Campylobacter corcagiensis</name>
    <dbReference type="NCBI Taxonomy" id="1448857"/>
    <lineage>
        <taxon>Bacteria</taxon>
        <taxon>Pseudomonadati</taxon>
        <taxon>Campylobacterota</taxon>
        <taxon>Epsilonproteobacteria</taxon>
        <taxon>Campylobacterales</taxon>
        <taxon>Campylobacteraceae</taxon>
        <taxon>Campylobacter</taxon>
    </lineage>
</organism>
<protein>
    <recommendedName>
        <fullName evidence="8">50S ribosomal protein L3</fullName>
    </recommendedName>
</protein>
<reference evidence="10 11" key="1">
    <citation type="submission" date="2020-10" db="EMBL/GenBank/DDBJ databases">
        <title>Campylobacter and Helicobacter PacBio genomes.</title>
        <authorList>
            <person name="Lane C."/>
        </authorList>
    </citation>
    <scope>NUCLEOTIDE SEQUENCE [LARGE SCALE GENOMIC DNA]</scope>
    <source>
        <strain evidence="10 11">2016D-0077</strain>
    </source>
</reference>
<dbReference type="PANTHER" id="PTHR11229">
    <property type="entry name" value="50S RIBOSOMAL PROTEIN L3"/>
    <property type="match status" value="1"/>
</dbReference>
<evidence type="ECO:0000256" key="1">
    <source>
        <dbReference type="ARBA" id="ARBA00002570"/>
    </source>
</evidence>
<accession>A0A7M1LH80</accession>
<dbReference type="Gene3D" id="2.40.30.10">
    <property type="entry name" value="Translation factors"/>
    <property type="match status" value="1"/>
</dbReference>
<evidence type="ECO:0000256" key="9">
    <source>
        <dbReference type="SAM" id="MobiDB-lite"/>
    </source>
</evidence>
<dbReference type="Proteomes" id="UP000594749">
    <property type="component" value="Chromosome"/>
</dbReference>
<dbReference type="FunFam" id="2.40.30.10:FF:000004">
    <property type="entry name" value="50S ribosomal protein L3"/>
    <property type="match status" value="1"/>
</dbReference>
<dbReference type="OrthoDB" id="9806135at2"/>
<dbReference type="GO" id="GO:0003735">
    <property type="term" value="F:structural constituent of ribosome"/>
    <property type="evidence" value="ECO:0007669"/>
    <property type="project" value="UniProtKB-UniRule"/>
</dbReference>
<dbReference type="AlphaFoldDB" id="A0A7M1LH80"/>
<proteinExistence type="inferred from homology"/>
<dbReference type="SUPFAM" id="SSF50447">
    <property type="entry name" value="Translation proteins"/>
    <property type="match status" value="1"/>
</dbReference>
<comment type="similarity">
    <text evidence="2">Belongs to the universal ribosomal protein uL3 family.</text>
</comment>
<dbReference type="EMBL" id="CP063078">
    <property type="protein sequence ID" value="QOQ87952.1"/>
    <property type="molecule type" value="Genomic_DNA"/>
</dbReference>
<comment type="subunit">
    <text evidence="7">Part of the 50S ribosomal subunit. Forms a cluster with proteins L14 and L19.</text>
</comment>
<dbReference type="Pfam" id="PF00297">
    <property type="entry name" value="Ribosomal_L3"/>
    <property type="match status" value="1"/>
</dbReference>
<keyword evidence="6" id="KW-0687">Ribonucleoprotein</keyword>
<evidence type="ECO:0000256" key="8">
    <source>
        <dbReference type="NCBIfam" id="TIGR03625"/>
    </source>
</evidence>
<dbReference type="InterPro" id="IPR019927">
    <property type="entry name" value="Ribosomal_uL3_bac/org-type"/>
</dbReference>
<evidence type="ECO:0000256" key="6">
    <source>
        <dbReference type="ARBA" id="ARBA00023274"/>
    </source>
</evidence>
<evidence type="ECO:0000313" key="11">
    <source>
        <dbReference type="Proteomes" id="UP000594749"/>
    </source>
</evidence>
<gene>
    <name evidence="10" type="ORF">IMC76_03910</name>
</gene>
<evidence type="ECO:0000256" key="7">
    <source>
        <dbReference type="ARBA" id="ARBA00025982"/>
    </source>
</evidence>
<keyword evidence="4" id="KW-0694">RNA-binding</keyword>
<name>A0A7M1LH80_9BACT</name>
<dbReference type="GO" id="GO:0019843">
    <property type="term" value="F:rRNA binding"/>
    <property type="evidence" value="ECO:0007669"/>
    <property type="project" value="UniProtKB-KW"/>
</dbReference>
<dbReference type="PANTHER" id="PTHR11229:SF16">
    <property type="entry name" value="LARGE RIBOSOMAL SUBUNIT PROTEIN UL3C"/>
    <property type="match status" value="1"/>
</dbReference>
<keyword evidence="3" id="KW-0699">rRNA-binding</keyword>
<evidence type="ECO:0000256" key="3">
    <source>
        <dbReference type="ARBA" id="ARBA00022730"/>
    </source>
</evidence>
<feature type="compositionally biased region" description="Basic residues" evidence="9">
    <location>
        <begin position="121"/>
        <end position="130"/>
    </location>
</feature>
<sequence>MEYLVEKVGMSRTIDRDSSPVSLLKVVDAKVCELDQNGRAIVAYANGKACPKTVLGQQKKYGLSKEYNKFATLMVSNTEAGDQDKAPLSQAKVLKVSFNTKGKGYQGVMKRHGFAGGPKSHGSRFHRRHGSIGNCEWPGRVQPGMKMAGQTGNNKVTVKNEVISFDTDNGIIVVKGSVPGFNGALGRVRIVK</sequence>
<keyword evidence="11" id="KW-1185">Reference proteome</keyword>
<dbReference type="RefSeq" id="WP_025802062.1">
    <property type="nucleotide sequence ID" value="NZ_CP053842.1"/>
</dbReference>
<dbReference type="GO" id="GO:0006412">
    <property type="term" value="P:translation"/>
    <property type="evidence" value="ECO:0007669"/>
    <property type="project" value="UniProtKB-UniRule"/>
</dbReference>
<evidence type="ECO:0000256" key="4">
    <source>
        <dbReference type="ARBA" id="ARBA00022884"/>
    </source>
</evidence>
<evidence type="ECO:0000256" key="2">
    <source>
        <dbReference type="ARBA" id="ARBA00006540"/>
    </source>
</evidence>
<comment type="function">
    <text evidence="1">One of the primary rRNA binding proteins, it binds directly near the 3'-end of the 23S rRNA, where it nucleates assembly of the 50S subunit.</text>
</comment>
<keyword evidence="5 10" id="KW-0689">Ribosomal protein</keyword>
<dbReference type="NCBIfam" id="TIGR03625">
    <property type="entry name" value="L3_bact"/>
    <property type="match status" value="1"/>
</dbReference>
<dbReference type="InterPro" id="IPR009000">
    <property type="entry name" value="Transl_B-barrel_sf"/>
</dbReference>